<sequence length="104" mass="11429">MRVPFAPTNFSDTLYPTDFLSELPLMLGRFTAIGLSTQNGHPSWMPAYAAQLGAAIASIFSGQMGLGILTPIGCEEVKRDRRGNQINPEKARYSGRSRQELIPM</sequence>
<proteinExistence type="predicted"/>
<feature type="region of interest" description="Disordered" evidence="1">
    <location>
        <begin position="81"/>
        <end position="104"/>
    </location>
</feature>
<evidence type="ECO:0000313" key="3">
    <source>
        <dbReference type="Proteomes" id="UP000016960"/>
    </source>
</evidence>
<reference evidence="2 3" key="1">
    <citation type="submission" date="2013-05" db="EMBL/GenBank/DDBJ databases">
        <title>Draft genome sequence of Rubidibacter lacunae KORDI 51-2.</title>
        <authorList>
            <person name="Choi D.H."/>
            <person name="Noh J.H."/>
            <person name="Kwon K.-K."/>
            <person name="Lee J.-H."/>
            <person name="Ryu J.-Y."/>
        </authorList>
    </citation>
    <scope>NUCLEOTIDE SEQUENCE [LARGE SCALE GENOMIC DNA]</scope>
    <source>
        <strain evidence="2 3">KORDI 51-2</strain>
    </source>
</reference>
<keyword evidence="3" id="KW-1185">Reference proteome</keyword>
<gene>
    <name evidence="2" type="ORF">KR51_00030830</name>
</gene>
<dbReference type="STRING" id="582515.KR51_00030830"/>
<evidence type="ECO:0000256" key="1">
    <source>
        <dbReference type="SAM" id="MobiDB-lite"/>
    </source>
</evidence>
<evidence type="ECO:0000313" key="2">
    <source>
        <dbReference type="EMBL" id="ERN40535.1"/>
    </source>
</evidence>
<accession>U5DLE4</accession>
<comment type="caution">
    <text evidence="2">The sequence shown here is derived from an EMBL/GenBank/DDBJ whole genome shotgun (WGS) entry which is preliminary data.</text>
</comment>
<protein>
    <submittedName>
        <fullName evidence="2">Uncharacterized protein</fullName>
    </submittedName>
</protein>
<organism evidence="2 3">
    <name type="scientific">Rubidibacter lacunae KORDI 51-2</name>
    <dbReference type="NCBI Taxonomy" id="582515"/>
    <lineage>
        <taxon>Bacteria</taxon>
        <taxon>Bacillati</taxon>
        <taxon>Cyanobacteriota</taxon>
        <taxon>Cyanophyceae</taxon>
        <taxon>Oscillatoriophycideae</taxon>
        <taxon>Chroococcales</taxon>
        <taxon>Aphanothecaceae</taxon>
        <taxon>Rubidibacter</taxon>
    </lineage>
</organism>
<dbReference type="Proteomes" id="UP000016960">
    <property type="component" value="Unassembled WGS sequence"/>
</dbReference>
<dbReference type="InParanoid" id="U5DLE4"/>
<dbReference type="EMBL" id="ASSJ01000076">
    <property type="protein sequence ID" value="ERN40535.1"/>
    <property type="molecule type" value="Genomic_DNA"/>
</dbReference>
<name>U5DLE4_9CHRO</name>
<dbReference type="AlphaFoldDB" id="U5DLE4"/>